<dbReference type="SUPFAM" id="SSF54427">
    <property type="entry name" value="NTF2-like"/>
    <property type="match status" value="1"/>
</dbReference>
<organism evidence="1 2">
    <name type="scientific">Capsella rubella</name>
    <dbReference type="NCBI Taxonomy" id="81985"/>
    <lineage>
        <taxon>Eukaryota</taxon>
        <taxon>Viridiplantae</taxon>
        <taxon>Streptophyta</taxon>
        <taxon>Embryophyta</taxon>
        <taxon>Tracheophyta</taxon>
        <taxon>Spermatophyta</taxon>
        <taxon>Magnoliopsida</taxon>
        <taxon>eudicotyledons</taxon>
        <taxon>Gunneridae</taxon>
        <taxon>Pentapetalae</taxon>
        <taxon>rosids</taxon>
        <taxon>malvids</taxon>
        <taxon>Brassicales</taxon>
        <taxon>Brassicaceae</taxon>
        <taxon>Camelineae</taxon>
        <taxon>Capsella</taxon>
    </lineage>
</organism>
<name>R0HSZ1_9BRAS</name>
<dbReference type="KEGG" id="crb:17891111"/>
<dbReference type="STRING" id="81985.R0HSZ1"/>
<sequence>TRQELDTLAESEIKNRDVVLKLYEALRSRDVDSVHQILTPDLEYWFHGPPPHQFLMRMLTGGVSPSFEFVPLSVVSFGSTVIAEGCDAATSVSWIHAWTVANGIITQVREYSNTSLTVTRIGNVVAGRRSPEIAPSHCPSVWESQFSGRAGKSVPGLVLAI</sequence>
<protein>
    <recommendedName>
        <fullName evidence="3">Wound-induced protein 1</fullName>
    </recommendedName>
</protein>
<keyword evidence="2" id="KW-1185">Reference proteome</keyword>
<dbReference type="EMBL" id="KB870807">
    <property type="protein sequence ID" value="EOA32919.1"/>
    <property type="molecule type" value="Genomic_DNA"/>
</dbReference>
<evidence type="ECO:0000313" key="1">
    <source>
        <dbReference type="EMBL" id="EOA32919.1"/>
    </source>
</evidence>
<dbReference type="InterPro" id="IPR032710">
    <property type="entry name" value="NTF2-like_dom_sf"/>
</dbReference>
<evidence type="ECO:0008006" key="3">
    <source>
        <dbReference type="Google" id="ProtNLM"/>
    </source>
</evidence>
<dbReference type="AlphaFoldDB" id="R0HSZ1"/>
<dbReference type="Proteomes" id="UP000029121">
    <property type="component" value="Unassembled WGS sequence"/>
</dbReference>
<dbReference type="eggNOG" id="ENOG502RYF6">
    <property type="taxonomic scope" value="Eukaryota"/>
</dbReference>
<accession>R0HSZ1</accession>
<dbReference type="PANTHER" id="PTHR33703:SF15">
    <property type="entry name" value="WOUND-INDUCED-LIKE PROTEIN"/>
    <property type="match status" value="1"/>
</dbReference>
<evidence type="ECO:0000313" key="2">
    <source>
        <dbReference type="Proteomes" id="UP000029121"/>
    </source>
</evidence>
<dbReference type="PANTHER" id="PTHR33703">
    <property type="entry name" value="OS07G0691300 PROTEIN"/>
    <property type="match status" value="1"/>
</dbReference>
<dbReference type="Gene3D" id="3.10.450.50">
    <property type="match status" value="1"/>
</dbReference>
<feature type="non-terminal residue" evidence="1">
    <location>
        <position position="1"/>
    </location>
</feature>
<reference evidence="2" key="1">
    <citation type="journal article" date="2013" name="Nat. Genet.">
        <title>The Capsella rubella genome and the genomic consequences of rapid mating system evolution.</title>
        <authorList>
            <person name="Slotte T."/>
            <person name="Hazzouri K.M."/>
            <person name="Agren J.A."/>
            <person name="Koenig D."/>
            <person name="Maumus F."/>
            <person name="Guo Y.L."/>
            <person name="Steige K."/>
            <person name="Platts A.E."/>
            <person name="Escobar J.S."/>
            <person name="Newman L.K."/>
            <person name="Wang W."/>
            <person name="Mandakova T."/>
            <person name="Vello E."/>
            <person name="Smith L.M."/>
            <person name="Henz S.R."/>
            <person name="Steffen J."/>
            <person name="Takuno S."/>
            <person name="Brandvain Y."/>
            <person name="Coop G."/>
            <person name="Andolfatto P."/>
            <person name="Hu T.T."/>
            <person name="Blanchette M."/>
            <person name="Clark R.M."/>
            <person name="Quesneville H."/>
            <person name="Nordborg M."/>
            <person name="Gaut B.S."/>
            <person name="Lysak M.A."/>
            <person name="Jenkins J."/>
            <person name="Grimwood J."/>
            <person name="Chapman J."/>
            <person name="Prochnik S."/>
            <person name="Shu S."/>
            <person name="Rokhsar D."/>
            <person name="Schmutz J."/>
            <person name="Weigel D."/>
            <person name="Wright S.I."/>
        </authorList>
    </citation>
    <scope>NUCLEOTIDE SEQUENCE [LARGE SCALE GENOMIC DNA]</scope>
    <source>
        <strain evidence="2">cv. Monte Gargano</strain>
    </source>
</reference>
<proteinExistence type="predicted"/>
<dbReference type="Pfam" id="PF07107">
    <property type="entry name" value="WI12"/>
    <property type="match status" value="1"/>
</dbReference>
<dbReference type="InterPro" id="IPR009798">
    <property type="entry name" value="Wun1-like"/>
</dbReference>
<gene>
    <name evidence="1" type="ORF">CARUB_v10016246mg</name>
</gene>
<dbReference type="OrthoDB" id="667779at2759"/>